<dbReference type="PANTHER" id="PTHR30204:SF94">
    <property type="entry name" value="HEAVY METAL-DEPENDENT TRANSCRIPTIONAL REGULATOR HI_0293-RELATED"/>
    <property type="match status" value="1"/>
</dbReference>
<dbReference type="EMBL" id="AP014936">
    <property type="protein sequence ID" value="BAU49830.1"/>
    <property type="molecule type" value="Genomic_DNA"/>
</dbReference>
<keyword evidence="1" id="KW-0805">Transcription regulation</keyword>
<evidence type="ECO:0000256" key="3">
    <source>
        <dbReference type="ARBA" id="ARBA00023163"/>
    </source>
</evidence>
<name>A0A1C7AF27_9GAMM</name>
<dbReference type="GO" id="GO:0003677">
    <property type="term" value="F:DNA binding"/>
    <property type="evidence" value="ECO:0007669"/>
    <property type="project" value="UniProtKB-KW"/>
</dbReference>
<evidence type="ECO:0000313" key="6">
    <source>
        <dbReference type="Proteomes" id="UP000218899"/>
    </source>
</evidence>
<evidence type="ECO:0000256" key="1">
    <source>
        <dbReference type="ARBA" id="ARBA00023015"/>
    </source>
</evidence>
<gene>
    <name evidence="5" type="ORF">SVA_3282</name>
</gene>
<dbReference type="InterPro" id="IPR009061">
    <property type="entry name" value="DNA-bd_dom_put_sf"/>
</dbReference>
<dbReference type="InterPro" id="IPR047057">
    <property type="entry name" value="MerR_fam"/>
</dbReference>
<dbReference type="KEGG" id="sva:SVA_3282"/>
<dbReference type="SUPFAM" id="SSF46955">
    <property type="entry name" value="Putative DNA-binding domain"/>
    <property type="match status" value="1"/>
</dbReference>
<sequence>MLTVSQLSKRGSVSPHVIRYYARIQLLEPARHPDNGYKLFSLRDVGRLRFIRQAQRLGYTLEEIRGFLKLSSEGKSPCHQVRAILKARIEDNRAKIAELLTLQQRMERALAIWESLPEQHGKNEGWCRLIETAALEIDVA</sequence>
<keyword evidence="3" id="KW-0804">Transcription</keyword>
<dbReference type="GO" id="GO:0003700">
    <property type="term" value="F:DNA-binding transcription factor activity"/>
    <property type="evidence" value="ECO:0007669"/>
    <property type="project" value="InterPro"/>
</dbReference>
<dbReference type="Proteomes" id="UP000218899">
    <property type="component" value="Chromosome"/>
</dbReference>
<evidence type="ECO:0000259" key="4">
    <source>
        <dbReference type="PROSITE" id="PS50937"/>
    </source>
</evidence>
<accession>A0A1C7AF27</accession>
<dbReference type="PROSITE" id="PS50937">
    <property type="entry name" value="HTH_MERR_2"/>
    <property type="match status" value="1"/>
</dbReference>
<proteinExistence type="predicted"/>
<dbReference type="Gene3D" id="1.10.1660.10">
    <property type="match status" value="1"/>
</dbReference>
<feature type="domain" description="HTH merR-type" evidence="4">
    <location>
        <begin position="1"/>
        <end position="70"/>
    </location>
</feature>
<dbReference type="OrthoDB" id="9808480at2"/>
<protein>
    <submittedName>
        <fullName evidence="5">MerR family transcriptional regulator</fullName>
    </submittedName>
</protein>
<evidence type="ECO:0000313" key="5">
    <source>
        <dbReference type="EMBL" id="BAU49830.1"/>
    </source>
</evidence>
<dbReference type="SMART" id="SM00422">
    <property type="entry name" value="HTH_MERR"/>
    <property type="match status" value="1"/>
</dbReference>
<dbReference type="Pfam" id="PF00376">
    <property type="entry name" value="MerR"/>
    <property type="match status" value="1"/>
</dbReference>
<dbReference type="InterPro" id="IPR015358">
    <property type="entry name" value="Tscrpt_reg_MerR_DNA-bd"/>
</dbReference>
<reference evidence="5 6" key="1">
    <citation type="submission" date="2015-08" db="EMBL/GenBank/DDBJ databases">
        <title>Complete genome sequence of Sulfurifustis variabilis.</title>
        <authorList>
            <person name="Miura A."/>
            <person name="Kojima H."/>
            <person name="Fukui M."/>
        </authorList>
    </citation>
    <scope>NUCLEOTIDE SEQUENCE [LARGE SCALE GENOMIC DNA]</scope>
    <source>
        <strain evidence="6">skN76</strain>
    </source>
</reference>
<dbReference type="AlphaFoldDB" id="A0A1C7AF27"/>
<organism evidence="5 6">
    <name type="scientific">Sulfurifustis variabilis</name>
    <dbReference type="NCBI Taxonomy" id="1675686"/>
    <lineage>
        <taxon>Bacteria</taxon>
        <taxon>Pseudomonadati</taxon>
        <taxon>Pseudomonadota</taxon>
        <taxon>Gammaproteobacteria</taxon>
        <taxon>Acidiferrobacterales</taxon>
        <taxon>Acidiferrobacteraceae</taxon>
        <taxon>Sulfurifustis</taxon>
    </lineage>
</organism>
<dbReference type="PANTHER" id="PTHR30204">
    <property type="entry name" value="REDOX-CYCLING DRUG-SENSING TRANSCRIPTIONAL ACTIVATOR SOXR"/>
    <property type="match status" value="1"/>
</dbReference>
<keyword evidence="6" id="KW-1185">Reference proteome</keyword>
<dbReference type="PRINTS" id="PR00040">
    <property type="entry name" value="HTHMERR"/>
</dbReference>
<dbReference type="InterPro" id="IPR000551">
    <property type="entry name" value="MerR-type_HTH_dom"/>
</dbReference>
<keyword evidence="2" id="KW-0238">DNA-binding</keyword>
<dbReference type="RefSeq" id="WP_096462186.1">
    <property type="nucleotide sequence ID" value="NZ_AP014936.1"/>
</dbReference>
<evidence type="ECO:0000256" key="2">
    <source>
        <dbReference type="ARBA" id="ARBA00023125"/>
    </source>
</evidence>
<dbReference type="Pfam" id="PF09278">
    <property type="entry name" value="MerR-DNA-bind"/>
    <property type="match status" value="1"/>
</dbReference>